<proteinExistence type="predicted"/>
<organism evidence="1 2">
    <name type="scientific">Portunus trituberculatus</name>
    <name type="common">Swimming crab</name>
    <name type="synonym">Neptunus trituberculatus</name>
    <dbReference type="NCBI Taxonomy" id="210409"/>
    <lineage>
        <taxon>Eukaryota</taxon>
        <taxon>Metazoa</taxon>
        <taxon>Ecdysozoa</taxon>
        <taxon>Arthropoda</taxon>
        <taxon>Crustacea</taxon>
        <taxon>Multicrustacea</taxon>
        <taxon>Malacostraca</taxon>
        <taxon>Eumalacostraca</taxon>
        <taxon>Eucarida</taxon>
        <taxon>Decapoda</taxon>
        <taxon>Pleocyemata</taxon>
        <taxon>Brachyura</taxon>
        <taxon>Eubrachyura</taxon>
        <taxon>Portunoidea</taxon>
        <taxon>Portunidae</taxon>
        <taxon>Portuninae</taxon>
        <taxon>Portunus</taxon>
    </lineage>
</organism>
<gene>
    <name evidence="1" type="ORF">E2C01_100196</name>
</gene>
<keyword evidence="2" id="KW-1185">Reference proteome</keyword>
<dbReference type="Proteomes" id="UP000324222">
    <property type="component" value="Unassembled WGS sequence"/>
</dbReference>
<dbReference type="AlphaFoldDB" id="A0A5B7K7E4"/>
<evidence type="ECO:0000313" key="2">
    <source>
        <dbReference type="Proteomes" id="UP000324222"/>
    </source>
</evidence>
<dbReference type="EMBL" id="VSRR010141335">
    <property type="protein sequence ID" value="MPD04503.1"/>
    <property type="molecule type" value="Genomic_DNA"/>
</dbReference>
<reference evidence="1 2" key="1">
    <citation type="submission" date="2019-05" db="EMBL/GenBank/DDBJ databases">
        <title>Another draft genome of Portunus trituberculatus and its Hox gene families provides insights of decapod evolution.</title>
        <authorList>
            <person name="Jeong J.-H."/>
            <person name="Song I."/>
            <person name="Kim S."/>
            <person name="Choi T."/>
            <person name="Kim D."/>
            <person name="Ryu S."/>
            <person name="Kim W."/>
        </authorList>
    </citation>
    <scope>NUCLEOTIDE SEQUENCE [LARGE SCALE GENOMIC DNA]</scope>
    <source>
        <tissue evidence="1">Muscle</tissue>
    </source>
</reference>
<evidence type="ECO:0000313" key="1">
    <source>
        <dbReference type="EMBL" id="MPD04503.1"/>
    </source>
</evidence>
<accession>A0A5B7K7E4</accession>
<comment type="caution">
    <text evidence="1">The sequence shown here is derived from an EMBL/GenBank/DDBJ whole genome shotgun (WGS) entry which is preliminary data.</text>
</comment>
<sequence>MPLRPLMPVTKRNGDLRRRERCYCSEHLVGTNNLYDGGFKVKFYGRASLEAIHKEARQVVIGRAR</sequence>
<name>A0A5B7K7E4_PORTR</name>
<protein>
    <submittedName>
        <fullName evidence="1">Uncharacterized protein</fullName>
    </submittedName>
</protein>